<protein>
    <submittedName>
        <fullName evidence="2">Uncharacterized protein</fullName>
    </submittedName>
</protein>
<reference evidence="2" key="1">
    <citation type="submission" date="2022-11" db="UniProtKB">
        <authorList>
            <consortium name="WormBaseParasite"/>
        </authorList>
    </citation>
    <scope>IDENTIFICATION</scope>
</reference>
<dbReference type="WBParaSite" id="PS1159_v2.g7541.t1">
    <property type="protein sequence ID" value="PS1159_v2.g7541.t1"/>
    <property type="gene ID" value="PS1159_v2.g7541"/>
</dbReference>
<evidence type="ECO:0000313" key="2">
    <source>
        <dbReference type="WBParaSite" id="PS1159_v2.g7541.t1"/>
    </source>
</evidence>
<proteinExistence type="predicted"/>
<name>A0AC35GQ64_9BILA</name>
<sequence length="178" mass="21295">MAEELFVDLDDVADDLQEYKDQCLNEKYQFPPPWTETQIAKFKSHRAALKRRFDDKEKLMDKLENKVKTMKNNEETKPELLQRIHQWKSDHRKLYNEVLDLIDELHELILVKIQPERNISRGYSNESLITNATQMMATVTVPDLKLPKFNGDNLKWSSFWQRFEHAVHNRPFPKIEKL</sequence>
<evidence type="ECO:0000313" key="1">
    <source>
        <dbReference type="Proteomes" id="UP000887580"/>
    </source>
</evidence>
<accession>A0AC35GQ64</accession>
<dbReference type="Proteomes" id="UP000887580">
    <property type="component" value="Unplaced"/>
</dbReference>
<organism evidence="1 2">
    <name type="scientific">Panagrolaimus sp. PS1159</name>
    <dbReference type="NCBI Taxonomy" id="55785"/>
    <lineage>
        <taxon>Eukaryota</taxon>
        <taxon>Metazoa</taxon>
        <taxon>Ecdysozoa</taxon>
        <taxon>Nematoda</taxon>
        <taxon>Chromadorea</taxon>
        <taxon>Rhabditida</taxon>
        <taxon>Tylenchina</taxon>
        <taxon>Panagrolaimomorpha</taxon>
        <taxon>Panagrolaimoidea</taxon>
        <taxon>Panagrolaimidae</taxon>
        <taxon>Panagrolaimus</taxon>
    </lineage>
</organism>